<evidence type="ECO:0000313" key="10">
    <source>
        <dbReference type="EMBL" id="NME66693.1"/>
    </source>
</evidence>
<keyword evidence="6 8" id="KW-0472">Membrane</keyword>
<dbReference type="PANTHER" id="PTHR30336:SF0">
    <property type="entry name" value="PROTEIN SANA"/>
    <property type="match status" value="1"/>
</dbReference>
<dbReference type="PANTHER" id="PTHR30336">
    <property type="entry name" value="INNER MEMBRANE PROTEIN, PROBABLE PERMEASE"/>
    <property type="match status" value="1"/>
</dbReference>
<evidence type="ECO:0000256" key="1">
    <source>
        <dbReference type="ARBA" id="ARBA00004377"/>
    </source>
</evidence>
<dbReference type="InterPro" id="IPR051599">
    <property type="entry name" value="Cell_Envelope_Assoc"/>
</dbReference>
<accession>A0A7X9RQE6</accession>
<keyword evidence="4 8" id="KW-0812">Transmembrane</keyword>
<reference evidence="10 11" key="1">
    <citation type="submission" date="2020-04" db="EMBL/GenBank/DDBJ databases">
        <title>Flammeovirga sp. SR4, a novel species isolated from seawater.</title>
        <authorList>
            <person name="Wang X."/>
        </authorList>
    </citation>
    <scope>NUCLEOTIDE SEQUENCE [LARGE SCALE GENOMIC DNA]</scope>
    <source>
        <strain evidence="10 11">ATCC 23126</strain>
    </source>
</reference>
<evidence type="ECO:0000256" key="6">
    <source>
        <dbReference type="ARBA" id="ARBA00023136"/>
    </source>
</evidence>
<comment type="caution">
    <text evidence="10">The sequence shown here is derived from an EMBL/GenBank/DDBJ whole genome shotgun (WGS) entry which is preliminary data.</text>
</comment>
<evidence type="ECO:0000313" key="11">
    <source>
        <dbReference type="Proteomes" id="UP000576082"/>
    </source>
</evidence>
<name>A0A7X9RQE6_9BACT</name>
<dbReference type="RefSeq" id="WP_169654439.1">
    <property type="nucleotide sequence ID" value="NZ_JABANE010000003.1"/>
</dbReference>
<evidence type="ECO:0000256" key="4">
    <source>
        <dbReference type="ARBA" id="ARBA00022692"/>
    </source>
</evidence>
<protein>
    <submittedName>
        <fullName evidence="10">DUF218 domain-containing protein</fullName>
    </submittedName>
</protein>
<gene>
    <name evidence="10" type="ORF">HHU12_01835</name>
</gene>
<dbReference type="EMBL" id="JABANE010000003">
    <property type="protein sequence ID" value="NME66693.1"/>
    <property type="molecule type" value="Genomic_DNA"/>
</dbReference>
<feature type="transmembrane region" description="Helical" evidence="8">
    <location>
        <begin position="7"/>
        <end position="27"/>
    </location>
</feature>
<keyword evidence="11" id="KW-1185">Reference proteome</keyword>
<dbReference type="Pfam" id="PF02698">
    <property type="entry name" value="DUF218"/>
    <property type="match status" value="1"/>
</dbReference>
<keyword evidence="5 8" id="KW-1133">Transmembrane helix</keyword>
<evidence type="ECO:0000256" key="8">
    <source>
        <dbReference type="SAM" id="Phobius"/>
    </source>
</evidence>
<proteinExistence type="predicted"/>
<dbReference type="AlphaFoldDB" id="A0A7X9RQE6"/>
<dbReference type="GO" id="GO:0005886">
    <property type="term" value="C:plasma membrane"/>
    <property type="evidence" value="ECO:0007669"/>
    <property type="project" value="UniProtKB-SubCell"/>
</dbReference>
<dbReference type="InterPro" id="IPR003848">
    <property type="entry name" value="DUF218"/>
</dbReference>
<comment type="function">
    <text evidence="7">Participates in the barrier function of the cell envelope.</text>
</comment>
<evidence type="ECO:0000256" key="2">
    <source>
        <dbReference type="ARBA" id="ARBA00022475"/>
    </source>
</evidence>
<evidence type="ECO:0000256" key="3">
    <source>
        <dbReference type="ARBA" id="ARBA00022519"/>
    </source>
</evidence>
<evidence type="ECO:0000259" key="9">
    <source>
        <dbReference type="Pfam" id="PF02698"/>
    </source>
</evidence>
<keyword evidence="3" id="KW-0997">Cell inner membrane</keyword>
<dbReference type="Proteomes" id="UP000576082">
    <property type="component" value="Unassembled WGS sequence"/>
</dbReference>
<feature type="domain" description="DUF218" evidence="9">
    <location>
        <begin position="61"/>
        <end position="179"/>
    </location>
</feature>
<evidence type="ECO:0000256" key="5">
    <source>
        <dbReference type="ARBA" id="ARBA00022989"/>
    </source>
</evidence>
<comment type="subcellular location">
    <subcellularLocation>
        <location evidence="1">Cell inner membrane</location>
        <topology evidence="1">Single-pass membrane protein</topology>
    </subcellularLocation>
</comment>
<evidence type="ECO:0000256" key="7">
    <source>
        <dbReference type="ARBA" id="ARBA00037355"/>
    </source>
</evidence>
<dbReference type="CDD" id="cd06259">
    <property type="entry name" value="YdcF-like"/>
    <property type="match status" value="1"/>
</dbReference>
<keyword evidence="2" id="KW-1003">Cell membrane</keyword>
<sequence>MKKKKILYAVSFLFVATVGLVVLLLFWNSYVSQKSAPYILNKENPSITCKTGLMLGTSKYLRSGAPNPFFTNRVNAASELIRGHDVEFIIVSGDNRTTQYNEPKVMRMALEKKGVSKKKIVMDYAGLRTLDSVIRANKVFKQDKYIVISQLFHIERAIFIARHNGIEAYGYPADDLPLNRGYRVHLREIFARAKMFLDLYVFDTQPRFLGKEEVIE</sequence>
<organism evidence="10 11">
    <name type="scientific">Flammeovirga aprica JL-4</name>
    <dbReference type="NCBI Taxonomy" id="694437"/>
    <lineage>
        <taxon>Bacteria</taxon>
        <taxon>Pseudomonadati</taxon>
        <taxon>Bacteroidota</taxon>
        <taxon>Cytophagia</taxon>
        <taxon>Cytophagales</taxon>
        <taxon>Flammeovirgaceae</taxon>
        <taxon>Flammeovirga</taxon>
    </lineage>
</organism>